<dbReference type="GO" id="GO:0032259">
    <property type="term" value="P:methylation"/>
    <property type="evidence" value="ECO:0007669"/>
    <property type="project" value="UniProtKB-KW"/>
</dbReference>
<keyword evidence="2" id="KW-0863">Zinc-finger</keyword>
<dbReference type="Proteomes" id="UP000230750">
    <property type="component" value="Unassembled WGS sequence"/>
</dbReference>
<keyword evidence="7" id="KW-0808">Transferase</keyword>
<dbReference type="GO" id="GO:0070210">
    <property type="term" value="C:Rpd3L-Expanded complex"/>
    <property type="evidence" value="ECO:0007669"/>
    <property type="project" value="TreeGrafter"/>
</dbReference>
<feature type="region of interest" description="Disordered" evidence="5">
    <location>
        <begin position="903"/>
        <end position="1021"/>
    </location>
</feature>
<feature type="compositionally biased region" description="Basic and acidic residues" evidence="5">
    <location>
        <begin position="611"/>
        <end position="621"/>
    </location>
</feature>
<dbReference type="SUPFAM" id="SSF82199">
    <property type="entry name" value="SET domain"/>
    <property type="match status" value="1"/>
</dbReference>
<feature type="region of interest" description="Disordered" evidence="5">
    <location>
        <begin position="515"/>
        <end position="550"/>
    </location>
</feature>
<feature type="region of interest" description="Disordered" evidence="5">
    <location>
        <begin position="1096"/>
        <end position="1159"/>
    </location>
</feature>
<feature type="compositionally biased region" description="Low complexity" evidence="5">
    <location>
        <begin position="839"/>
        <end position="853"/>
    </location>
</feature>
<dbReference type="GO" id="GO:0034967">
    <property type="term" value="C:Set3 complex"/>
    <property type="evidence" value="ECO:0007669"/>
    <property type="project" value="TreeGrafter"/>
</dbReference>
<feature type="compositionally biased region" description="Basic residues" evidence="5">
    <location>
        <begin position="207"/>
        <end position="220"/>
    </location>
</feature>
<keyword evidence="1" id="KW-0479">Metal-binding</keyword>
<feature type="compositionally biased region" description="Basic and acidic residues" evidence="5">
    <location>
        <begin position="579"/>
        <end position="603"/>
    </location>
</feature>
<dbReference type="STRING" id="307972.A0A2G8KYE6"/>
<feature type="region of interest" description="Disordered" evidence="5">
    <location>
        <begin position="173"/>
        <end position="273"/>
    </location>
</feature>
<dbReference type="SMART" id="SM00249">
    <property type="entry name" value="PHD"/>
    <property type="match status" value="1"/>
</dbReference>
<feature type="compositionally biased region" description="Basic and acidic residues" evidence="5">
    <location>
        <begin position="221"/>
        <end position="236"/>
    </location>
</feature>
<dbReference type="OrthoDB" id="1928087at2759"/>
<dbReference type="InterPro" id="IPR019786">
    <property type="entry name" value="Zinc_finger_PHD-type_CS"/>
</dbReference>
<dbReference type="EMBL" id="MRZV01000306">
    <property type="protein sequence ID" value="PIK52995.1"/>
    <property type="molecule type" value="Genomic_DNA"/>
</dbReference>
<dbReference type="Pfam" id="PF00856">
    <property type="entry name" value="SET"/>
    <property type="match status" value="1"/>
</dbReference>
<feature type="compositionally biased region" description="Basic and acidic residues" evidence="5">
    <location>
        <begin position="979"/>
        <end position="1021"/>
    </location>
</feature>
<evidence type="ECO:0000313" key="8">
    <source>
        <dbReference type="Proteomes" id="UP000230750"/>
    </source>
</evidence>
<name>A0A2G8KYE6_STIJA</name>
<keyword evidence="4" id="KW-0156">Chromatin regulator</keyword>
<dbReference type="GO" id="GO:0006355">
    <property type="term" value="P:regulation of DNA-templated transcription"/>
    <property type="evidence" value="ECO:0007669"/>
    <property type="project" value="TreeGrafter"/>
</dbReference>
<evidence type="ECO:0000256" key="5">
    <source>
        <dbReference type="SAM" id="MobiDB-lite"/>
    </source>
</evidence>
<reference evidence="7 8" key="1">
    <citation type="journal article" date="2017" name="PLoS Biol.">
        <title>The sea cucumber genome provides insights into morphological evolution and visceral regeneration.</title>
        <authorList>
            <person name="Zhang X."/>
            <person name="Sun L."/>
            <person name="Yuan J."/>
            <person name="Sun Y."/>
            <person name="Gao Y."/>
            <person name="Zhang L."/>
            <person name="Li S."/>
            <person name="Dai H."/>
            <person name="Hamel J.F."/>
            <person name="Liu C."/>
            <person name="Yu Y."/>
            <person name="Liu S."/>
            <person name="Lin W."/>
            <person name="Guo K."/>
            <person name="Jin S."/>
            <person name="Xu P."/>
            <person name="Storey K.B."/>
            <person name="Huan P."/>
            <person name="Zhang T."/>
            <person name="Zhou Y."/>
            <person name="Zhang J."/>
            <person name="Lin C."/>
            <person name="Li X."/>
            <person name="Xing L."/>
            <person name="Huo D."/>
            <person name="Sun M."/>
            <person name="Wang L."/>
            <person name="Mercier A."/>
            <person name="Li F."/>
            <person name="Yang H."/>
            <person name="Xiang J."/>
        </authorList>
    </citation>
    <scope>NUCLEOTIDE SEQUENCE [LARGE SCALE GENOMIC DNA]</scope>
    <source>
        <strain evidence="7">Shaxun</strain>
        <tissue evidence="7">Muscle</tissue>
    </source>
</reference>
<feature type="compositionally biased region" description="Acidic residues" evidence="5">
    <location>
        <begin position="908"/>
        <end position="920"/>
    </location>
</feature>
<dbReference type="GO" id="GO:0008270">
    <property type="term" value="F:zinc ion binding"/>
    <property type="evidence" value="ECO:0007669"/>
    <property type="project" value="UniProtKB-KW"/>
</dbReference>
<evidence type="ECO:0000256" key="2">
    <source>
        <dbReference type="ARBA" id="ARBA00022771"/>
    </source>
</evidence>
<feature type="compositionally biased region" description="Polar residues" evidence="5">
    <location>
        <begin position="928"/>
        <end position="937"/>
    </location>
</feature>
<dbReference type="CDD" id="cd10529">
    <property type="entry name" value="SET_SETD5-like"/>
    <property type="match status" value="1"/>
</dbReference>
<feature type="compositionally biased region" description="Low complexity" evidence="5">
    <location>
        <begin position="672"/>
        <end position="684"/>
    </location>
</feature>
<dbReference type="InterPro" id="IPR001965">
    <property type="entry name" value="Znf_PHD"/>
</dbReference>
<feature type="compositionally biased region" description="Pro residues" evidence="5">
    <location>
        <begin position="56"/>
        <end position="69"/>
    </location>
</feature>
<evidence type="ECO:0000256" key="3">
    <source>
        <dbReference type="ARBA" id="ARBA00022833"/>
    </source>
</evidence>
<feature type="compositionally biased region" description="Basic and acidic residues" evidence="5">
    <location>
        <begin position="182"/>
        <end position="198"/>
    </location>
</feature>
<feature type="region of interest" description="Disordered" evidence="5">
    <location>
        <begin position="814"/>
        <end position="855"/>
    </location>
</feature>
<protein>
    <submittedName>
        <fullName evidence="7">Histone-lysine N-methyltransferase MLL5</fullName>
    </submittedName>
</protein>
<proteinExistence type="predicted"/>
<dbReference type="PANTHER" id="PTHR46462:SF3">
    <property type="entry name" value="UPSET, ISOFORM A"/>
    <property type="match status" value="1"/>
</dbReference>
<feature type="region of interest" description="Disordered" evidence="5">
    <location>
        <begin position="565"/>
        <end position="709"/>
    </location>
</feature>
<dbReference type="SUPFAM" id="SSF57903">
    <property type="entry name" value="FYVE/PHD zinc finger"/>
    <property type="match status" value="1"/>
</dbReference>
<dbReference type="PANTHER" id="PTHR46462">
    <property type="entry name" value="UPSET, ISOFORM A"/>
    <property type="match status" value="1"/>
</dbReference>
<feature type="compositionally biased region" description="Basic and acidic residues" evidence="5">
    <location>
        <begin position="79"/>
        <end position="92"/>
    </location>
</feature>
<feature type="compositionally biased region" description="Basic and acidic residues" evidence="5">
    <location>
        <begin position="260"/>
        <end position="273"/>
    </location>
</feature>
<keyword evidence="3" id="KW-0862">Zinc</keyword>
<dbReference type="Gene3D" id="3.30.40.10">
    <property type="entry name" value="Zinc/RING finger domain, C3HC4 (zinc finger)"/>
    <property type="match status" value="1"/>
</dbReference>
<evidence type="ECO:0000256" key="4">
    <source>
        <dbReference type="ARBA" id="ARBA00022853"/>
    </source>
</evidence>
<feature type="region of interest" description="Disordered" evidence="5">
    <location>
        <begin position="47"/>
        <end position="115"/>
    </location>
</feature>
<feature type="compositionally biased region" description="Basic residues" evidence="5">
    <location>
        <begin position="654"/>
        <end position="671"/>
    </location>
</feature>
<feature type="compositionally biased region" description="Acidic residues" evidence="5">
    <location>
        <begin position="93"/>
        <end position="109"/>
    </location>
</feature>
<accession>A0A2G8KYE6</accession>
<dbReference type="Gene3D" id="2.170.270.10">
    <property type="entry name" value="SET domain"/>
    <property type="match status" value="1"/>
</dbReference>
<dbReference type="InterPro" id="IPR046341">
    <property type="entry name" value="SET_dom_sf"/>
</dbReference>
<dbReference type="FunFam" id="3.30.40.10:FF:000150">
    <property type="entry name" value="Inactive histone-lysine N-methyltransferase 2E"/>
    <property type="match status" value="1"/>
</dbReference>
<feature type="compositionally biased region" description="Polar residues" evidence="5">
    <location>
        <begin position="1096"/>
        <end position="1106"/>
    </location>
</feature>
<gene>
    <name evidence="7" type="ORF">BSL78_10104</name>
</gene>
<feature type="compositionally biased region" description="Low complexity" evidence="5">
    <location>
        <begin position="691"/>
        <end position="709"/>
    </location>
</feature>
<dbReference type="GO" id="GO:0006325">
    <property type="term" value="P:chromatin organization"/>
    <property type="evidence" value="ECO:0007669"/>
    <property type="project" value="UniProtKB-KW"/>
</dbReference>
<feature type="domain" description="SET" evidence="6">
    <location>
        <begin position="318"/>
        <end position="435"/>
    </location>
</feature>
<dbReference type="GO" id="GO:0008168">
    <property type="term" value="F:methyltransferase activity"/>
    <property type="evidence" value="ECO:0007669"/>
    <property type="project" value="UniProtKB-KW"/>
</dbReference>
<dbReference type="CDD" id="cd15550">
    <property type="entry name" value="PHD_MLL5"/>
    <property type="match status" value="1"/>
</dbReference>
<dbReference type="Pfam" id="PF20826">
    <property type="entry name" value="PHD_5"/>
    <property type="match status" value="1"/>
</dbReference>
<evidence type="ECO:0000313" key="7">
    <source>
        <dbReference type="EMBL" id="PIK52995.1"/>
    </source>
</evidence>
<dbReference type="PROSITE" id="PS50280">
    <property type="entry name" value="SET"/>
    <property type="match status" value="1"/>
</dbReference>
<dbReference type="InterPro" id="IPR013083">
    <property type="entry name" value="Znf_RING/FYVE/PHD"/>
</dbReference>
<keyword evidence="8" id="KW-1185">Reference proteome</keyword>
<dbReference type="SMART" id="SM00317">
    <property type="entry name" value="SET"/>
    <property type="match status" value="1"/>
</dbReference>
<feature type="compositionally biased region" description="Basic and acidic residues" evidence="5">
    <location>
        <begin position="530"/>
        <end position="539"/>
    </location>
</feature>
<dbReference type="InterPro" id="IPR001214">
    <property type="entry name" value="SET_dom"/>
</dbReference>
<feature type="compositionally biased region" description="Acidic residues" evidence="5">
    <location>
        <begin position="622"/>
        <end position="643"/>
    </location>
</feature>
<comment type="caution">
    <text evidence="7">The sequence shown here is derived from an EMBL/GenBank/DDBJ whole genome shotgun (WGS) entry which is preliminary data.</text>
</comment>
<keyword evidence="7" id="KW-0489">Methyltransferase</keyword>
<organism evidence="7 8">
    <name type="scientific">Stichopus japonicus</name>
    <name type="common">Sea cucumber</name>
    <dbReference type="NCBI Taxonomy" id="307972"/>
    <lineage>
        <taxon>Eukaryota</taxon>
        <taxon>Metazoa</taxon>
        <taxon>Echinodermata</taxon>
        <taxon>Eleutherozoa</taxon>
        <taxon>Echinozoa</taxon>
        <taxon>Holothuroidea</taxon>
        <taxon>Aspidochirotacea</taxon>
        <taxon>Aspidochirotida</taxon>
        <taxon>Stichopodidae</taxon>
        <taxon>Apostichopus</taxon>
    </lineage>
</organism>
<evidence type="ECO:0000256" key="1">
    <source>
        <dbReference type="ARBA" id="ARBA00022723"/>
    </source>
</evidence>
<dbReference type="PROSITE" id="PS01359">
    <property type="entry name" value="ZF_PHD_1"/>
    <property type="match status" value="1"/>
</dbReference>
<evidence type="ECO:0000259" key="6">
    <source>
        <dbReference type="PROSITE" id="PS50280"/>
    </source>
</evidence>
<dbReference type="InterPro" id="IPR011011">
    <property type="entry name" value="Znf_FYVE_PHD"/>
</dbReference>
<sequence length="1367" mass="151648">MLMLLIEYKNAISIGRGHMRLEDRGGEIQIDPKKDHQNAQTLSYFGLPYQDHNYGAPPPPTPPQSPPHCPVEEPEVEVETGKPQEEPKKEVETSEEEREEEEEDDDEGDDSTKDEGITRCICDFEHDDGYMICCDKCLVWQHVECMGLDRSNIPDNYFCEKCEPRAVNVENAKSLQGKKKKHLEELQNREPTTDKLGKGQDSPGSLKLKKKVKKKKKKKEKEKDRDKDDDSKTDRKKEKKKKKKDRERIDSNSIDNQSDDNLRTEGVSNEKEEVLKEASLVQCTPEVEKMMEEYRKNPEMFLAGAATYHGSTEDMKRTKVCIGQVSKGEVNGVVTLEQIPANQPIMQLSGTLSLKDNKRKNHSKQLESFMFVYSSFCNTEMILNAGSHDNIARFTRKSCCPNAEIRHMIFDGEIHLYLFALKDIGSNSEVTLGLDFDVNVGPHPVKCACGKKSCPVKKFWHKQKTNGIKNTNSNGNIEAKLGSPAKKVMSPLKLTLNKQVSQESLMQEEELAISKQAEIRSKSEPVTPRGKGDETEHAIGSKPVHKMTREERKMDAIMKAFERLEKSQQRRQQTLERLAQTKDGKERRTSGDSEKDQQTVKEGEEMEVESIAEKSEDNDKPIEEEEKEDEMNEVNVTEQEEIQELIPQVDNKPKPRPPRKKKKGASRKRSRNSSGASSVSIEVSSADDESNNATSSSSQSPCPAAAISVSSSTLLSVQTNFNQKEASKEAVSLASPAANSKHFKFPKTKRFFMNEWLNEKAQEASADSPLTVKTENFEPVAPTLNSPNAASVRDRTCSLDVSFGSAKKRWLRQAMQETSHTGGSSGSNSPVCNGGGGASPVTPSPAVSPNSNSMDFMTPLKKRMLRHSLAEERPSQYLLPKPEGTSLFDSSVNLTQPVAMEQPLLEVKEEEEERGDDINEEEVRKNSSIDSGLSVTTPADFERAPSFPALSDHSNKELTAVRKLDLDNKDDNTEVVVQEEEKIETPEEKQVPKEPELPKESSSIPEDKKEESPVKEEVDIVKPKQEEPIIVIPAPLAPPVVPVAPPVVPVAPPVVPVAPITANHALKRCLSDEVSFSNGEINPAYFSPKKRHLYLRQNTDPGSSERSLGGTWPRQDLSQRSSVLGKVNEENSETLSQSWSGPSDKMTSDQEKTSAQVPGQPAVVDVSSDHHVTTSDPHLAPVTSQPPGPLLVPVHGHPHPTSPVPGTSPSDPRARIVPPVAPISHVADQRLVYVDPRCQLQDVRPPSDGVIAPSVPYPAKLLTLEDPAAPPPPDLVEDPKYLIANTVGSVSAPCTPSKKKVSLLEYRKRKGFVNNEETPENAVVEEEPNEQLPPVNRKVQYPPLAAQSLLQISQASQLTSLRSRTFM</sequence>
<feature type="compositionally biased region" description="Basic and acidic residues" evidence="5">
    <location>
        <begin position="953"/>
        <end position="972"/>
    </location>
</feature>